<reference evidence="3" key="1">
    <citation type="submission" date="2016-06" db="UniProtKB">
        <authorList>
            <consortium name="WormBaseParasite"/>
        </authorList>
    </citation>
    <scope>IDENTIFICATION</scope>
</reference>
<proteinExistence type="predicted"/>
<evidence type="ECO:0000313" key="1">
    <source>
        <dbReference type="EMBL" id="VDP87516.1"/>
    </source>
</evidence>
<accession>A0A183AUT2</accession>
<sequence length="228" mass="26747">MQNDQIMVKLKVLEGSRRLNSDDPDDLDDPRTLELGWTSRVTAIAYAVCRWSAEQSMMLSATREYVRVRPKLRQTTEPLLIFLARTRLIRNRMCCLRCPRYPFMYLIRCDEHLDGWQWRCPRCQRCRSIRSGSRLLRCRISLHALLDSIYFWCHKSVTDSSVRKLLPELWWSRIRFICLLDTCHSQTTQPSPAPPVRSGGVRSTKSRYRRPRLSEASVPVGICDTSLR</sequence>
<reference evidence="1 2" key="2">
    <citation type="submission" date="2018-11" db="EMBL/GenBank/DDBJ databases">
        <authorList>
            <consortium name="Pathogen Informatics"/>
        </authorList>
    </citation>
    <scope>NUCLEOTIDE SEQUENCE [LARGE SCALE GENOMIC DNA]</scope>
    <source>
        <strain evidence="1 2">Egypt</strain>
    </source>
</reference>
<protein>
    <submittedName>
        <fullName evidence="1 3">Uncharacterized protein</fullName>
    </submittedName>
</protein>
<keyword evidence="2" id="KW-1185">Reference proteome</keyword>
<evidence type="ECO:0000313" key="2">
    <source>
        <dbReference type="Proteomes" id="UP000272942"/>
    </source>
</evidence>
<evidence type="ECO:0000313" key="3">
    <source>
        <dbReference type="WBParaSite" id="ECPE_0001075001-mRNA-1"/>
    </source>
</evidence>
<dbReference type="OrthoDB" id="6244082at2759"/>
<gene>
    <name evidence="1" type="ORF">ECPE_LOCUS10717</name>
</gene>
<dbReference type="WBParaSite" id="ECPE_0001075001-mRNA-1">
    <property type="protein sequence ID" value="ECPE_0001075001-mRNA-1"/>
    <property type="gene ID" value="ECPE_0001075001"/>
</dbReference>
<dbReference type="EMBL" id="UZAN01049558">
    <property type="protein sequence ID" value="VDP87516.1"/>
    <property type="molecule type" value="Genomic_DNA"/>
</dbReference>
<dbReference type="Proteomes" id="UP000272942">
    <property type="component" value="Unassembled WGS sequence"/>
</dbReference>
<organism evidence="3">
    <name type="scientific">Echinostoma caproni</name>
    <dbReference type="NCBI Taxonomy" id="27848"/>
    <lineage>
        <taxon>Eukaryota</taxon>
        <taxon>Metazoa</taxon>
        <taxon>Spiralia</taxon>
        <taxon>Lophotrochozoa</taxon>
        <taxon>Platyhelminthes</taxon>
        <taxon>Trematoda</taxon>
        <taxon>Digenea</taxon>
        <taxon>Plagiorchiida</taxon>
        <taxon>Echinostomata</taxon>
        <taxon>Echinostomatoidea</taxon>
        <taxon>Echinostomatidae</taxon>
        <taxon>Echinostoma</taxon>
    </lineage>
</organism>
<dbReference type="AlphaFoldDB" id="A0A183AUT2"/>
<name>A0A183AUT2_9TREM</name>